<dbReference type="AlphaFoldDB" id="X0Z4I8"/>
<protein>
    <submittedName>
        <fullName evidence="1">Uncharacterized protein</fullName>
    </submittedName>
</protein>
<proteinExistence type="predicted"/>
<sequence>MVFSLSINADGALGSLTLTPRPAASHSYIMGETPAIVKQYAGTS</sequence>
<comment type="caution">
    <text evidence="1">The sequence shown here is derived from an EMBL/GenBank/DDBJ whole genome shotgun (WGS) entry which is preliminary data.</text>
</comment>
<gene>
    <name evidence="1" type="ORF">S01H4_07757</name>
</gene>
<accession>X0Z4I8</accession>
<organism evidence="1">
    <name type="scientific">marine sediment metagenome</name>
    <dbReference type="NCBI Taxonomy" id="412755"/>
    <lineage>
        <taxon>unclassified sequences</taxon>
        <taxon>metagenomes</taxon>
        <taxon>ecological metagenomes</taxon>
    </lineage>
</organism>
<evidence type="ECO:0000313" key="1">
    <source>
        <dbReference type="EMBL" id="GAG64300.1"/>
    </source>
</evidence>
<name>X0Z4I8_9ZZZZ</name>
<reference evidence="1" key="1">
    <citation type="journal article" date="2014" name="Front. Microbiol.">
        <title>High frequency of phylogenetically diverse reductive dehalogenase-homologous genes in deep subseafloor sedimentary metagenomes.</title>
        <authorList>
            <person name="Kawai M."/>
            <person name="Futagami T."/>
            <person name="Toyoda A."/>
            <person name="Takaki Y."/>
            <person name="Nishi S."/>
            <person name="Hori S."/>
            <person name="Arai W."/>
            <person name="Tsubouchi T."/>
            <person name="Morono Y."/>
            <person name="Uchiyama I."/>
            <person name="Ito T."/>
            <person name="Fujiyama A."/>
            <person name="Inagaki F."/>
            <person name="Takami H."/>
        </authorList>
    </citation>
    <scope>NUCLEOTIDE SEQUENCE</scope>
    <source>
        <strain evidence="1">Expedition CK06-06</strain>
    </source>
</reference>
<dbReference type="EMBL" id="BART01002577">
    <property type="protein sequence ID" value="GAG64300.1"/>
    <property type="molecule type" value="Genomic_DNA"/>
</dbReference>